<keyword evidence="9" id="KW-1185">Reference proteome</keyword>
<proteinExistence type="predicted"/>
<dbReference type="PANTHER" id="PTHR10155">
    <property type="entry name" value="PHOSPHATIDYLINOSITOL 3-KINASE REGULATORY SUBUNIT"/>
    <property type="match status" value="1"/>
</dbReference>
<protein>
    <submittedName>
        <fullName evidence="8">SOCS2-12 protein</fullName>
    </submittedName>
</protein>
<dbReference type="AlphaFoldDB" id="A0A212EIU7"/>
<dbReference type="GO" id="GO:0005942">
    <property type="term" value="C:phosphatidylinositol 3-kinase complex"/>
    <property type="evidence" value="ECO:0007669"/>
    <property type="project" value="TreeGrafter"/>
</dbReference>
<dbReference type="STRING" id="278856.A0A212EIU7"/>
<evidence type="ECO:0000256" key="3">
    <source>
        <dbReference type="ARBA" id="ARBA00022786"/>
    </source>
</evidence>
<dbReference type="SUPFAM" id="SSF55550">
    <property type="entry name" value="SH2 domain"/>
    <property type="match status" value="1"/>
</dbReference>
<evidence type="ECO:0000313" key="8">
    <source>
        <dbReference type="EMBL" id="OWR41390.1"/>
    </source>
</evidence>
<evidence type="ECO:0000259" key="7">
    <source>
        <dbReference type="PROSITE" id="PS50225"/>
    </source>
</evidence>
<dbReference type="InterPro" id="IPR036036">
    <property type="entry name" value="SOCS_box-like_dom_sf"/>
</dbReference>
<organism evidence="8 9">
    <name type="scientific">Danaus plexippus plexippus</name>
    <dbReference type="NCBI Taxonomy" id="278856"/>
    <lineage>
        <taxon>Eukaryota</taxon>
        <taxon>Metazoa</taxon>
        <taxon>Ecdysozoa</taxon>
        <taxon>Arthropoda</taxon>
        <taxon>Hexapoda</taxon>
        <taxon>Insecta</taxon>
        <taxon>Pterygota</taxon>
        <taxon>Neoptera</taxon>
        <taxon>Endopterygota</taxon>
        <taxon>Lepidoptera</taxon>
        <taxon>Glossata</taxon>
        <taxon>Ditrysia</taxon>
        <taxon>Papilionoidea</taxon>
        <taxon>Nymphalidae</taxon>
        <taxon>Danainae</taxon>
        <taxon>Danaini</taxon>
        <taxon>Danaina</taxon>
        <taxon>Danaus</taxon>
        <taxon>Danaus</taxon>
    </lineage>
</organism>
<dbReference type="GO" id="GO:0009968">
    <property type="term" value="P:negative regulation of signal transduction"/>
    <property type="evidence" value="ECO:0007669"/>
    <property type="project" value="UniProtKB-KW"/>
</dbReference>
<dbReference type="KEGG" id="dpl:KGM_200332"/>
<dbReference type="InterPro" id="IPR036860">
    <property type="entry name" value="SH2_dom_sf"/>
</dbReference>
<evidence type="ECO:0000313" key="9">
    <source>
        <dbReference type="Proteomes" id="UP000007151"/>
    </source>
</evidence>
<evidence type="ECO:0000259" key="6">
    <source>
        <dbReference type="PROSITE" id="PS50001"/>
    </source>
</evidence>
<dbReference type="eggNOG" id="KOG4566">
    <property type="taxonomic scope" value="Eukaryota"/>
</dbReference>
<evidence type="ECO:0000256" key="5">
    <source>
        <dbReference type="PROSITE-ProRule" id="PRU00191"/>
    </source>
</evidence>
<dbReference type="PROSITE" id="PS50001">
    <property type="entry name" value="SH2"/>
    <property type="match status" value="1"/>
</dbReference>
<dbReference type="CDD" id="cd09923">
    <property type="entry name" value="SH2_SOCS_family"/>
    <property type="match status" value="1"/>
</dbReference>
<evidence type="ECO:0000256" key="4">
    <source>
        <dbReference type="ARBA" id="ARBA00022999"/>
    </source>
</evidence>
<name>A0A212EIU7_DANPL</name>
<feature type="domain" description="SOCS box" evidence="7">
    <location>
        <begin position="270"/>
        <end position="328"/>
    </location>
</feature>
<dbReference type="GO" id="GO:0046854">
    <property type="term" value="P:phosphatidylinositol phosphate biosynthetic process"/>
    <property type="evidence" value="ECO:0007669"/>
    <property type="project" value="TreeGrafter"/>
</dbReference>
<reference evidence="8 9" key="1">
    <citation type="journal article" date="2011" name="Cell">
        <title>The monarch butterfly genome yields insights into long-distance migration.</title>
        <authorList>
            <person name="Zhan S."/>
            <person name="Merlin C."/>
            <person name="Boore J.L."/>
            <person name="Reppert S.M."/>
        </authorList>
    </citation>
    <scope>NUCLEOTIDE SEQUENCE [LARGE SCALE GENOMIC DNA]</scope>
    <source>
        <strain evidence="8">F-2</strain>
    </source>
</reference>
<dbReference type="SUPFAM" id="SSF158235">
    <property type="entry name" value="SOCS box-like"/>
    <property type="match status" value="1"/>
</dbReference>
<keyword evidence="4 5" id="KW-0727">SH2 domain</keyword>
<dbReference type="Gene3D" id="3.30.505.10">
    <property type="entry name" value="SH2 domain"/>
    <property type="match status" value="1"/>
</dbReference>
<dbReference type="InterPro" id="IPR000980">
    <property type="entry name" value="SH2"/>
</dbReference>
<dbReference type="EMBL" id="AGBW02014579">
    <property type="protein sequence ID" value="OWR41390.1"/>
    <property type="molecule type" value="Genomic_DNA"/>
</dbReference>
<comment type="caution">
    <text evidence="8">The sequence shown here is derived from an EMBL/GenBank/DDBJ whole genome shotgun (WGS) entry which is preliminary data.</text>
</comment>
<dbReference type="GO" id="GO:0035556">
    <property type="term" value="P:intracellular signal transduction"/>
    <property type="evidence" value="ECO:0007669"/>
    <property type="project" value="InterPro"/>
</dbReference>
<sequence>MARWVYSEHVINPWKPPEAGRRSKKRVNYQPVAKVPRTVEGCLTKLNFYIAPLRMKWVQLRARQMAHRCESCADACVEVGGVLNNWSTGIACPNCRHQLRVSLAHTKTTQNPISPLTPPFTIQPSFLPHSPLYAAPSPPVISSPYNDELRRLADTLRALRLSGWYYGNLDWQGARSLLKDASIGAFVIRDSGDRNFIFSLSVQTERGPTSVRLHYEQGSFRLDCDRPLARYMPRFRCVVELVQHYTQVGERGPAGTVWVDREGCPHSPVLLKTPLRKSPPSLLHCARLAVHKALDSNPLTPKLWCAPKHRLLPLPSTLIDYLGEYPYSI</sequence>
<gene>
    <name evidence="8" type="ORF">KGM_200332</name>
</gene>
<keyword evidence="1" id="KW-0341">Growth regulation</keyword>
<dbReference type="PROSITE" id="PS50225">
    <property type="entry name" value="SOCS"/>
    <property type="match status" value="1"/>
</dbReference>
<dbReference type="SMART" id="SM00969">
    <property type="entry name" value="SOCS_box"/>
    <property type="match status" value="1"/>
</dbReference>
<dbReference type="InterPro" id="IPR001496">
    <property type="entry name" value="SOCS_box"/>
</dbReference>
<dbReference type="Pfam" id="PF00017">
    <property type="entry name" value="SH2"/>
    <property type="match status" value="1"/>
</dbReference>
<keyword evidence="3" id="KW-0833">Ubl conjugation pathway</keyword>
<dbReference type="GO" id="GO:0046935">
    <property type="term" value="F:1-phosphatidylinositol-3-kinase regulator activity"/>
    <property type="evidence" value="ECO:0007669"/>
    <property type="project" value="TreeGrafter"/>
</dbReference>
<evidence type="ECO:0000256" key="1">
    <source>
        <dbReference type="ARBA" id="ARBA00022604"/>
    </source>
</evidence>
<dbReference type="PANTHER" id="PTHR10155:SF16">
    <property type="entry name" value="SUPPRESSOR OF CYTOKINE SIGNALING 2"/>
    <property type="match status" value="1"/>
</dbReference>
<evidence type="ECO:0000256" key="2">
    <source>
        <dbReference type="ARBA" id="ARBA00022700"/>
    </source>
</evidence>
<keyword evidence="2" id="KW-0734">Signal transduction inhibitor</keyword>
<dbReference type="InParanoid" id="A0A212EIU7"/>
<accession>A0A212EIU7</accession>
<dbReference type="SMART" id="SM00252">
    <property type="entry name" value="SH2"/>
    <property type="match status" value="1"/>
</dbReference>
<dbReference type="Proteomes" id="UP000007151">
    <property type="component" value="Unassembled WGS sequence"/>
</dbReference>
<feature type="domain" description="SH2" evidence="6">
    <location>
        <begin position="164"/>
        <end position="275"/>
    </location>
</feature>